<evidence type="ECO:0008006" key="3">
    <source>
        <dbReference type="Google" id="ProtNLM"/>
    </source>
</evidence>
<dbReference type="EMBL" id="JARJLM010000006">
    <property type="protein sequence ID" value="MDF3831441.1"/>
    <property type="molecule type" value="Genomic_DNA"/>
</dbReference>
<name>A0ABT6AFR6_9BURK</name>
<accession>A0ABT6AFR6</accession>
<keyword evidence="2" id="KW-1185">Reference proteome</keyword>
<sequence length="208" mass="23646">MEIHAVAATAPNPVKSLRRATAHLADGLRAGRVYRREDLARMSNAVDRHLRELVASGQLKKLAQGLYYAPRTSSFGPLPPDDVEVVGGFLRDKDFLVFSPSAYNAIGLGTTQLYNRTLVYNHKRHGVFKLGNRQFDFRVKPRFPKKLTPEFLFVDLLNNLNDLAEDRDAVLRQARDKLPSFDRARLQRALDSFANVATRKRVREWDDG</sequence>
<evidence type="ECO:0000313" key="2">
    <source>
        <dbReference type="Proteomes" id="UP001216674"/>
    </source>
</evidence>
<dbReference type="RefSeq" id="WP_276263316.1">
    <property type="nucleotide sequence ID" value="NZ_JARJLM010000006.1"/>
</dbReference>
<proteinExistence type="predicted"/>
<gene>
    <name evidence="1" type="ORF">P3W85_00465</name>
</gene>
<protein>
    <recommendedName>
        <fullName evidence="3">Type IV toxin-antitoxin system AbiEi family antitoxin domain-containing protein</fullName>
    </recommendedName>
</protein>
<organism evidence="1 2">
    <name type="scientific">Cupriavidus basilensis</name>
    <dbReference type="NCBI Taxonomy" id="68895"/>
    <lineage>
        <taxon>Bacteria</taxon>
        <taxon>Pseudomonadati</taxon>
        <taxon>Pseudomonadota</taxon>
        <taxon>Betaproteobacteria</taxon>
        <taxon>Burkholderiales</taxon>
        <taxon>Burkholderiaceae</taxon>
        <taxon>Cupriavidus</taxon>
    </lineage>
</organism>
<dbReference type="Proteomes" id="UP001216674">
    <property type="component" value="Unassembled WGS sequence"/>
</dbReference>
<comment type="caution">
    <text evidence="1">The sequence shown here is derived from an EMBL/GenBank/DDBJ whole genome shotgun (WGS) entry which is preliminary data.</text>
</comment>
<evidence type="ECO:0000313" key="1">
    <source>
        <dbReference type="EMBL" id="MDF3831441.1"/>
    </source>
</evidence>
<reference evidence="1 2" key="1">
    <citation type="submission" date="2023-03" db="EMBL/GenBank/DDBJ databases">
        <title>Draft assemblies of triclosan tolerant bacteria isolated from returned activated sludge.</title>
        <authorList>
            <person name="Van Hamelsveld S."/>
        </authorList>
    </citation>
    <scope>NUCLEOTIDE SEQUENCE [LARGE SCALE GENOMIC DNA]</scope>
    <source>
        <strain evidence="1 2">GW210010_S58</strain>
    </source>
</reference>